<protein>
    <submittedName>
        <fullName evidence="5">LacI family transcriptional regulator</fullName>
    </submittedName>
</protein>
<dbReference type="Gene3D" id="3.40.50.2300">
    <property type="match status" value="2"/>
</dbReference>
<dbReference type="CDD" id="cd01392">
    <property type="entry name" value="HTH_LacI"/>
    <property type="match status" value="1"/>
</dbReference>
<dbReference type="InterPro" id="IPR001761">
    <property type="entry name" value="Peripla_BP/Lac1_sug-bd_dom"/>
</dbReference>
<dbReference type="Proteomes" id="UP000319204">
    <property type="component" value="Unassembled WGS sequence"/>
</dbReference>
<dbReference type="InterPro" id="IPR010982">
    <property type="entry name" value="Lambda_DNA-bd_dom_sf"/>
</dbReference>
<dbReference type="Pfam" id="PF00356">
    <property type="entry name" value="LacI"/>
    <property type="match status" value="1"/>
</dbReference>
<dbReference type="Pfam" id="PF00532">
    <property type="entry name" value="Peripla_BP_1"/>
    <property type="match status" value="1"/>
</dbReference>
<keyword evidence="2" id="KW-0238">DNA-binding</keyword>
<dbReference type="PANTHER" id="PTHR30146:SF109">
    <property type="entry name" value="HTH-TYPE TRANSCRIPTIONAL REGULATOR GALS"/>
    <property type="match status" value="1"/>
</dbReference>
<comment type="caution">
    <text evidence="5">The sequence shown here is derived from an EMBL/GenBank/DDBJ whole genome shotgun (WGS) entry which is preliminary data.</text>
</comment>
<keyword evidence="1" id="KW-0805">Transcription regulation</keyword>
<dbReference type="GO" id="GO:0000976">
    <property type="term" value="F:transcription cis-regulatory region binding"/>
    <property type="evidence" value="ECO:0007669"/>
    <property type="project" value="TreeGrafter"/>
</dbReference>
<dbReference type="SMART" id="SM00354">
    <property type="entry name" value="HTH_LACI"/>
    <property type="match status" value="1"/>
</dbReference>
<feature type="domain" description="HTH lacI-type" evidence="4">
    <location>
        <begin position="7"/>
        <end position="61"/>
    </location>
</feature>
<evidence type="ECO:0000256" key="1">
    <source>
        <dbReference type="ARBA" id="ARBA00023015"/>
    </source>
</evidence>
<reference evidence="5" key="1">
    <citation type="submission" date="2019-10" db="EMBL/GenBank/DDBJ databases">
        <title>Muricauda hadale sp. nov., a piezophilic bacterium isolated from hadopelagic water of the Mariana Trench.</title>
        <authorList>
            <person name="Wei Y."/>
        </authorList>
    </citation>
    <scope>NUCLEOTIDE SEQUENCE [LARGE SCALE GENOMIC DNA]</scope>
    <source>
        <strain evidence="5">MT-229</strain>
    </source>
</reference>
<accession>A0A5N5ILN5</accession>
<dbReference type="SUPFAM" id="SSF53822">
    <property type="entry name" value="Periplasmic binding protein-like I"/>
    <property type="match status" value="1"/>
</dbReference>
<evidence type="ECO:0000313" key="6">
    <source>
        <dbReference type="Proteomes" id="UP000319204"/>
    </source>
</evidence>
<dbReference type="OrthoDB" id="9768806at2"/>
<organism evidence="5 6">
    <name type="scientific">Flagellimonas hadalis</name>
    <dbReference type="NCBI Taxonomy" id="2597517"/>
    <lineage>
        <taxon>Bacteria</taxon>
        <taxon>Pseudomonadati</taxon>
        <taxon>Bacteroidota</taxon>
        <taxon>Flavobacteriia</taxon>
        <taxon>Flavobacteriales</taxon>
        <taxon>Flavobacteriaceae</taxon>
        <taxon>Flagellimonas</taxon>
    </lineage>
</organism>
<keyword evidence="6" id="KW-1185">Reference proteome</keyword>
<dbReference type="SUPFAM" id="SSF47413">
    <property type="entry name" value="lambda repressor-like DNA-binding domains"/>
    <property type="match status" value="1"/>
</dbReference>
<gene>
    <name evidence="5" type="ORF">FOT42_014680</name>
</gene>
<evidence type="ECO:0000256" key="2">
    <source>
        <dbReference type="ARBA" id="ARBA00023125"/>
    </source>
</evidence>
<dbReference type="AlphaFoldDB" id="A0A5N5ILN5"/>
<dbReference type="GO" id="GO:0003700">
    <property type="term" value="F:DNA-binding transcription factor activity"/>
    <property type="evidence" value="ECO:0007669"/>
    <property type="project" value="TreeGrafter"/>
</dbReference>
<dbReference type="Gene3D" id="1.10.260.40">
    <property type="entry name" value="lambda repressor-like DNA-binding domains"/>
    <property type="match status" value="1"/>
</dbReference>
<evidence type="ECO:0000259" key="4">
    <source>
        <dbReference type="PROSITE" id="PS50932"/>
    </source>
</evidence>
<sequence length="354" mass="39457">MAKNEKVTIYDISKKLNISAATVSRALNNNPKISEKTRELVMKTAQELNYKQNRLALALKSGKTNSIGVIVPYINRNFFSAVIDGIEKQLTPHGYNVIICQSHEDAINEANHINALLNTQVDGIFMSVSKTTHDTVHIEKILENNTPLIFFDRKKDIPGVSSVTIDDFRGGYMATEHLIQQGAQRIAHFCGDLNLEIYKNRNNGFLRALEDHNIPINKNLIIHTNSRIEAGAEAVAKLWAKKNRPDAIFSSSDYAALGAIQELRKLKVKIPEEVGVVGFSNEPFTKYMELPMSSIDQTPVTMGEIAAQVFLEQINNKQHVLSVEKRVVLAPELVIRKSSNKTKSLKGTPPVSTE</sequence>
<dbReference type="InterPro" id="IPR000843">
    <property type="entry name" value="HTH_LacI"/>
</dbReference>
<dbReference type="RefSeq" id="WP_151891286.1">
    <property type="nucleotide sequence ID" value="NZ_VNIK02000011.1"/>
</dbReference>
<evidence type="ECO:0000313" key="5">
    <source>
        <dbReference type="EMBL" id="KAB5485739.1"/>
    </source>
</evidence>
<evidence type="ECO:0000256" key="3">
    <source>
        <dbReference type="ARBA" id="ARBA00023163"/>
    </source>
</evidence>
<keyword evidence="3" id="KW-0804">Transcription</keyword>
<dbReference type="EMBL" id="VNIK02000011">
    <property type="protein sequence ID" value="KAB5485739.1"/>
    <property type="molecule type" value="Genomic_DNA"/>
</dbReference>
<dbReference type="PROSITE" id="PS50932">
    <property type="entry name" value="HTH_LACI_2"/>
    <property type="match status" value="1"/>
</dbReference>
<dbReference type="InterPro" id="IPR028082">
    <property type="entry name" value="Peripla_BP_I"/>
</dbReference>
<dbReference type="CDD" id="cd06267">
    <property type="entry name" value="PBP1_LacI_sugar_binding-like"/>
    <property type="match status" value="1"/>
</dbReference>
<proteinExistence type="predicted"/>
<name>A0A5N5ILN5_9FLAO</name>
<dbReference type="PANTHER" id="PTHR30146">
    <property type="entry name" value="LACI-RELATED TRANSCRIPTIONAL REPRESSOR"/>
    <property type="match status" value="1"/>
</dbReference>